<evidence type="ECO:0000313" key="9">
    <source>
        <dbReference type="EMBL" id="GCF95221.1"/>
    </source>
</evidence>
<evidence type="ECO:0000256" key="1">
    <source>
        <dbReference type="ARBA" id="ARBA00022448"/>
    </source>
</evidence>
<evidence type="ECO:0000256" key="5">
    <source>
        <dbReference type="ARBA" id="ARBA00022982"/>
    </source>
</evidence>
<sequence length="449" mass="49354">MLLEQITSAGIVGCGGAGFPTAAKLRAEAEYFIINAAECEPLLKTDHYVMNHFAKECVQAIAEVGKLLKAQHIVIATKVHYTKEIRALETAIDELQVPVSIFKMENYYPAGDEQAMVFEVTGRTVPPSGIPIEVGCVVSNISTMLNVYHAKQDKPFTHKLLTITGAVNNPKILQVPIGTSFADCLEMAGGATLEEFMFINGGPMMGRVGTKEEFFQQVVTKTTSGIILTEKRDFLYELFEKDMQQVINKARSSCIQCRLCTELCPRYQIGHPIHPHRIMRHLAITEVPEDISDDPIWQEALLCCSCGICEVIACPMGLMPRQVNNYVKARLAEKGIRYPKSEQPLIPSLMRDYQKVPPKNILLKDGLQEYAELKVEELVAFKPDTVTIPLKMHIGVPAQPVVGVGDTVQVGALIGKTPEKALGADIHASIDGTITAVTPEKITIEGRAI</sequence>
<dbReference type="Pfam" id="PF01512">
    <property type="entry name" value="Complex1_51K"/>
    <property type="match status" value="1"/>
</dbReference>
<dbReference type="GO" id="GO:0046872">
    <property type="term" value="F:metal ion binding"/>
    <property type="evidence" value="ECO:0007669"/>
    <property type="project" value="UniProtKB-KW"/>
</dbReference>
<evidence type="ECO:0000256" key="6">
    <source>
        <dbReference type="ARBA" id="ARBA00023004"/>
    </source>
</evidence>
<protein>
    <recommendedName>
        <fullName evidence="8">4Fe-4S ferredoxin-type domain-containing protein</fullName>
    </recommendedName>
</protein>
<keyword evidence="3" id="KW-0479">Metal-binding</keyword>
<dbReference type="InterPro" id="IPR010208">
    <property type="entry name" value="Ion_transpt_RnfC/RsxC"/>
</dbReference>
<evidence type="ECO:0000256" key="2">
    <source>
        <dbReference type="ARBA" id="ARBA00022485"/>
    </source>
</evidence>
<gene>
    <name evidence="9" type="ORF">NRIC_31120</name>
</gene>
<keyword evidence="2" id="KW-0004">4Fe-4S</keyword>
<dbReference type="EMBL" id="BJCC01000028">
    <property type="protein sequence ID" value="GCF95221.1"/>
    <property type="molecule type" value="Genomic_DNA"/>
</dbReference>
<dbReference type="PANTHER" id="PTHR43034:SF2">
    <property type="entry name" value="ION-TRANSLOCATING OXIDOREDUCTASE COMPLEX SUBUNIT C"/>
    <property type="match status" value="1"/>
</dbReference>
<feature type="domain" description="4Fe-4S ferredoxin-type" evidence="8">
    <location>
        <begin position="293"/>
        <end position="324"/>
    </location>
</feature>
<dbReference type="Gene3D" id="3.30.70.20">
    <property type="match status" value="1"/>
</dbReference>
<dbReference type="InterPro" id="IPR019554">
    <property type="entry name" value="Soluble_ligand-bd"/>
</dbReference>
<keyword evidence="1" id="KW-0813">Transport</keyword>
<dbReference type="PROSITE" id="PS51379">
    <property type="entry name" value="4FE4S_FER_2"/>
    <property type="match status" value="2"/>
</dbReference>
<accession>A0A4P5PFN1</accession>
<name>A0A4P5PFN1_9ENTE</name>
<evidence type="ECO:0000256" key="3">
    <source>
        <dbReference type="ARBA" id="ARBA00022723"/>
    </source>
</evidence>
<dbReference type="Gene3D" id="3.40.50.11540">
    <property type="entry name" value="NADH-ubiquinone oxidoreductase 51kDa subunit"/>
    <property type="match status" value="1"/>
</dbReference>
<dbReference type="Pfam" id="PF10531">
    <property type="entry name" value="SLBB"/>
    <property type="match status" value="1"/>
</dbReference>
<dbReference type="SUPFAM" id="SSF46548">
    <property type="entry name" value="alpha-helical ferredoxin"/>
    <property type="match status" value="1"/>
</dbReference>
<keyword evidence="6" id="KW-0408">Iron</keyword>
<dbReference type="PANTHER" id="PTHR43034">
    <property type="entry name" value="ION-TRANSLOCATING OXIDOREDUCTASE COMPLEX SUBUNIT C"/>
    <property type="match status" value="1"/>
</dbReference>
<dbReference type="InterPro" id="IPR017900">
    <property type="entry name" value="4Fe4S_Fe_S_CS"/>
</dbReference>
<reference evidence="10" key="1">
    <citation type="submission" date="2019-02" db="EMBL/GenBank/DDBJ databases">
        <title>Draft genome sequence of Enterococcus sp. Gos25-1.</title>
        <authorList>
            <person name="Tanaka N."/>
            <person name="Shiwa Y."/>
            <person name="Fujita N."/>
        </authorList>
    </citation>
    <scope>NUCLEOTIDE SEQUENCE [LARGE SCALE GENOMIC DNA]</scope>
    <source>
        <strain evidence="10">Gos25-1</strain>
    </source>
</reference>
<organism evidence="9 10">
    <name type="scientific">Enterococcus florum</name>
    <dbReference type="NCBI Taxonomy" id="2480627"/>
    <lineage>
        <taxon>Bacteria</taxon>
        <taxon>Bacillati</taxon>
        <taxon>Bacillota</taxon>
        <taxon>Bacilli</taxon>
        <taxon>Lactobacillales</taxon>
        <taxon>Enterococcaceae</taxon>
        <taxon>Enterococcus</taxon>
    </lineage>
</organism>
<dbReference type="InterPro" id="IPR017054">
    <property type="entry name" value="PduS"/>
</dbReference>
<keyword evidence="5" id="KW-0249">Electron transport</keyword>
<dbReference type="GO" id="GO:0009055">
    <property type="term" value="F:electron transfer activity"/>
    <property type="evidence" value="ECO:0007669"/>
    <property type="project" value="InterPro"/>
</dbReference>
<comment type="caution">
    <text evidence="9">The sequence shown here is derived from an EMBL/GenBank/DDBJ whole genome shotgun (WGS) entry which is preliminary data.</text>
</comment>
<dbReference type="Gene3D" id="3.10.20.600">
    <property type="match status" value="1"/>
</dbReference>
<evidence type="ECO:0000256" key="4">
    <source>
        <dbReference type="ARBA" id="ARBA00022737"/>
    </source>
</evidence>
<dbReference type="InterPro" id="IPR026902">
    <property type="entry name" value="RnfC_N"/>
</dbReference>
<dbReference type="OrthoDB" id="9767754at2"/>
<dbReference type="Proteomes" id="UP000290567">
    <property type="component" value="Unassembled WGS sequence"/>
</dbReference>
<dbReference type="Pfam" id="PF13375">
    <property type="entry name" value="RnfC_N"/>
    <property type="match status" value="1"/>
</dbReference>
<dbReference type="SUPFAM" id="SSF142019">
    <property type="entry name" value="Nqo1 FMN-binding domain-like"/>
    <property type="match status" value="1"/>
</dbReference>
<keyword evidence="7" id="KW-0411">Iron-sulfur</keyword>
<evidence type="ECO:0000259" key="8">
    <source>
        <dbReference type="PROSITE" id="PS51379"/>
    </source>
</evidence>
<dbReference type="SUPFAM" id="SSF142984">
    <property type="entry name" value="Nqo1 middle domain-like"/>
    <property type="match status" value="1"/>
</dbReference>
<keyword evidence="10" id="KW-1185">Reference proteome</keyword>
<proteinExistence type="predicted"/>
<dbReference type="GO" id="GO:0016020">
    <property type="term" value="C:membrane"/>
    <property type="evidence" value="ECO:0007669"/>
    <property type="project" value="InterPro"/>
</dbReference>
<dbReference type="InterPro" id="IPR017896">
    <property type="entry name" value="4Fe4S_Fe-S-bd"/>
</dbReference>
<dbReference type="PROSITE" id="PS00198">
    <property type="entry name" value="4FE4S_FER_1"/>
    <property type="match status" value="1"/>
</dbReference>
<dbReference type="AlphaFoldDB" id="A0A4P5PFN1"/>
<dbReference type="InterPro" id="IPR037225">
    <property type="entry name" value="Nuo51_FMN-bd_sf"/>
</dbReference>
<evidence type="ECO:0000313" key="10">
    <source>
        <dbReference type="Proteomes" id="UP000290567"/>
    </source>
</evidence>
<feature type="domain" description="4Fe-4S ferredoxin-type" evidence="8">
    <location>
        <begin position="243"/>
        <end position="274"/>
    </location>
</feature>
<evidence type="ECO:0000256" key="7">
    <source>
        <dbReference type="ARBA" id="ARBA00023014"/>
    </source>
</evidence>
<dbReference type="Pfam" id="PF13534">
    <property type="entry name" value="Fer4_17"/>
    <property type="match status" value="1"/>
</dbReference>
<dbReference type="GO" id="GO:0051539">
    <property type="term" value="F:4 iron, 4 sulfur cluster binding"/>
    <property type="evidence" value="ECO:0007669"/>
    <property type="project" value="UniProtKB-KW"/>
</dbReference>
<dbReference type="PIRSF" id="PIRSF036408">
    <property type="entry name" value="PduS_prd"/>
    <property type="match status" value="1"/>
</dbReference>
<keyword evidence="4" id="KW-0677">Repeat</keyword>
<dbReference type="InterPro" id="IPR011538">
    <property type="entry name" value="Nuo51_FMN-bd"/>
</dbReference>